<keyword evidence="1" id="KW-0732">Signal</keyword>
<evidence type="ECO:0000313" key="3">
    <source>
        <dbReference type="Proteomes" id="UP000053240"/>
    </source>
</evidence>
<gene>
    <name evidence="2" type="ORF">RR48_13852</name>
</gene>
<dbReference type="Gene3D" id="3.90.190.10">
    <property type="entry name" value="Protein tyrosine phosphatase superfamily"/>
    <property type="match status" value="1"/>
</dbReference>
<reference evidence="2 3" key="1">
    <citation type="journal article" date="2015" name="Nat. Commun.">
        <title>Outbred genome sequencing and CRISPR/Cas9 gene editing in butterflies.</title>
        <authorList>
            <person name="Li X."/>
            <person name="Fan D."/>
            <person name="Zhang W."/>
            <person name="Liu G."/>
            <person name="Zhang L."/>
            <person name="Zhao L."/>
            <person name="Fang X."/>
            <person name="Chen L."/>
            <person name="Dong Y."/>
            <person name="Chen Y."/>
            <person name="Ding Y."/>
            <person name="Zhao R."/>
            <person name="Feng M."/>
            <person name="Zhu Y."/>
            <person name="Feng Y."/>
            <person name="Jiang X."/>
            <person name="Zhu D."/>
            <person name="Xiang H."/>
            <person name="Feng X."/>
            <person name="Li S."/>
            <person name="Wang J."/>
            <person name="Zhang G."/>
            <person name="Kronforst M.R."/>
            <person name="Wang W."/>
        </authorList>
    </citation>
    <scope>NUCLEOTIDE SEQUENCE [LARGE SCALE GENOMIC DNA]</scope>
    <source>
        <strain evidence="2">Ya'a_city_454_Pm</strain>
        <tissue evidence="2">Whole body</tissue>
    </source>
</reference>
<dbReference type="AlphaFoldDB" id="A0A194RLY4"/>
<sequence>MARQIFASLLFSPFCADVHPTSDDGGDNAGKVTRDGSTSALADCPAQVCCFDRSAGKVVDSIERRQMALAFRNTLDCRKWRLCCVDGANKNGWSPEQAVEHMRSKRPHILLHTKQWQALDIFHRRHVLTDTNKPT</sequence>
<dbReference type="STRING" id="76193.A0A194RLY4"/>
<dbReference type="SUPFAM" id="SSF52799">
    <property type="entry name" value="(Phosphotyrosine protein) phosphatases II"/>
    <property type="match status" value="1"/>
</dbReference>
<feature type="signal peptide" evidence="1">
    <location>
        <begin position="1"/>
        <end position="20"/>
    </location>
</feature>
<evidence type="ECO:0000256" key="1">
    <source>
        <dbReference type="SAM" id="SignalP"/>
    </source>
</evidence>
<accession>A0A194RLY4</accession>
<protein>
    <submittedName>
        <fullName evidence="2">Protein-tyrosine phosphatase mitochondrial 1-like protein</fullName>
    </submittedName>
</protein>
<name>A0A194RLY4_PAPMA</name>
<proteinExistence type="predicted"/>
<organism evidence="2 3">
    <name type="scientific">Papilio machaon</name>
    <name type="common">Old World swallowtail butterfly</name>
    <dbReference type="NCBI Taxonomy" id="76193"/>
    <lineage>
        <taxon>Eukaryota</taxon>
        <taxon>Metazoa</taxon>
        <taxon>Ecdysozoa</taxon>
        <taxon>Arthropoda</taxon>
        <taxon>Hexapoda</taxon>
        <taxon>Insecta</taxon>
        <taxon>Pterygota</taxon>
        <taxon>Neoptera</taxon>
        <taxon>Endopterygota</taxon>
        <taxon>Lepidoptera</taxon>
        <taxon>Glossata</taxon>
        <taxon>Ditrysia</taxon>
        <taxon>Papilionoidea</taxon>
        <taxon>Papilionidae</taxon>
        <taxon>Papilioninae</taxon>
        <taxon>Papilio</taxon>
    </lineage>
</organism>
<feature type="chain" id="PRO_5008265303" evidence="1">
    <location>
        <begin position="21"/>
        <end position="135"/>
    </location>
</feature>
<dbReference type="Proteomes" id="UP000053240">
    <property type="component" value="Unassembled WGS sequence"/>
</dbReference>
<dbReference type="InParanoid" id="A0A194RLY4"/>
<evidence type="ECO:0000313" key="2">
    <source>
        <dbReference type="EMBL" id="KPJ16996.1"/>
    </source>
</evidence>
<dbReference type="EMBL" id="KQ460205">
    <property type="protein sequence ID" value="KPJ16996.1"/>
    <property type="molecule type" value="Genomic_DNA"/>
</dbReference>
<keyword evidence="3" id="KW-1185">Reference proteome</keyword>
<dbReference type="InterPro" id="IPR029021">
    <property type="entry name" value="Prot-tyrosine_phosphatase-like"/>
</dbReference>